<proteinExistence type="predicted"/>
<dbReference type="RefSeq" id="WP_046476940.1">
    <property type="nucleotide sequence ID" value="NZ_LN829118.1"/>
</dbReference>
<keyword evidence="3" id="KW-1185">Reference proteome</keyword>
<dbReference type="SUPFAM" id="SSF140931">
    <property type="entry name" value="Fic-like"/>
    <property type="match status" value="1"/>
</dbReference>
<dbReference type="Pfam" id="PF13784">
    <property type="entry name" value="Fic_N"/>
    <property type="match status" value="1"/>
</dbReference>
<feature type="domain" description="Fido" evidence="1">
    <location>
        <begin position="91"/>
        <end position="239"/>
    </location>
</feature>
<dbReference type="Pfam" id="PF21248">
    <property type="entry name" value="SoFic-like_C"/>
    <property type="match status" value="1"/>
</dbReference>
<accession>A0A0D6JBV3</accession>
<gene>
    <name evidence="2" type="ORF">YBN1229_v1_0933</name>
</gene>
<dbReference type="InterPro" id="IPR003812">
    <property type="entry name" value="Fido"/>
</dbReference>
<dbReference type="AlphaFoldDB" id="A0A0D6JBV3"/>
<dbReference type="InterPro" id="IPR025758">
    <property type="entry name" value="Fic/DOC_N"/>
</dbReference>
<reference evidence="3" key="1">
    <citation type="submission" date="2015-02" db="EMBL/GenBank/DDBJ databases">
        <authorList>
            <person name="Chooi Y.-H."/>
        </authorList>
    </citation>
    <scope>NUCLEOTIDE SEQUENCE [LARGE SCALE GENOMIC DNA]</scope>
    <source>
        <strain evidence="3">strain Y</strain>
    </source>
</reference>
<organism evidence="2 3">
    <name type="scientific">Candidatus Filomicrobium marinum</name>
    <dbReference type="NCBI Taxonomy" id="1608628"/>
    <lineage>
        <taxon>Bacteria</taxon>
        <taxon>Pseudomonadati</taxon>
        <taxon>Pseudomonadota</taxon>
        <taxon>Alphaproteobacteria</taxon>
        <taxon>Hyphomicrobiales</taxon>
        <taxon>Hyphomicrobiaceae</taxon>
        <taxon>Filomicrobium</taxon>
    </lineage>
</organism>
<dbReference type="Gene3D" id="1.10.3290.10">
    <property type="entry name" value="Fido-like domain"/>
    <property type="match status" value="1"/>
</dbReference>
<evidence type="ECO:0000313" key="2">
    <source>
        <dbReference type="EMBL" id="CPR16718.1"/>
    </source>
</evidence>
<dbReference type="OrthoDB" id="9813719at2"/>
<dbReference type="EMBL" id="LN829119">
    <property type="protein sequence ID" value="CPR16718.1"/>
    <property type="molecule type" value="Genomic_DNA"/>
</dbReference>
<evidence type="ECO:0000259" key="1">
    <source>
        <dbReference type="PROSITE" id="PS51459"/>
    </source>
</evidence>
<dbReference type="Proteomes" id="UP000033187">
    <property type="component" value="Chromosome 1"/>
</dbReference>
<dbReference type="KEGG" id="fiy:BN1229_v1_0933"/>
<dbReference type="PROSITE" id="PS51459">
    <property type="entry name" value="FIDO"/>
    <property type="match status" value="1"/>
</dbReference>
<dbReference type="InterPro" id="IPR036597">
    <property type="entry name" value="Fido-like_dom_sf"/>
</dbReference>
<dbReference type="KEGG" id="fil:BN1229_v1_0929"/>
<dbReference type="InterPro" id="IPR048770">
    <property type="entry name" value="SoFic-like_C"/>
</dbReference>
<protein>
    <recommendedName>
        <fullName evidence="1">Fido domain-containing protein</fullName>
    </recommendedName>
</protein>
<evidence type="ECO:0000313" key="3">
    <source>
        <dbReference type="Proteomes" id="UP000033187"/>
    </source>
</evidence>
<sequence>MLATPESASPPRPVIPQAVELETRSILKKCVAARTALADLRYAGKTFSDPAACASTFALLEAKDSCQIANVVTAIDPLFKAANGLRVKDDDATRQILRCRAALIAAAAASKYQRLSIVTAATLAHALTLEAGFTPPSENRLTHLLADWARFQTESEDIDPLVHLAVSHYLFTSAQPFALATGPAARILTLMGLLNTGLIDLPVLYLSRHLLATKGSYDRSLAKVTETGEWEPFLDYMLTAIEQSAIWTNGKLRATRAMIDMTADHIKTYAPKIYSPELAELIFIEPYTRIQHLGRSGIAKRQTAAVYLKQLAAIGILKEHKVGRSKIFIHRKYLYLMARDENTFTPYPPPTLG</sequence>
<name>A0A0D6JBV3_9HYPH</name>